<reference evidence="5" key="1">
    <citation type="submission" date="2017-09" db="EMBL/GenBank/DDBJ databases">
        <title>Depth-based differentiation of microbial function through sediment-hosted aquifers and enrichment of novel symbionts in the deep terrestrial subsurface.</title>
        <authorList>
            <person name="Probst A.J."/>
            <person name="Ladd B."/>
            <person name="Jarett J.K."/>
            <person name="Geller-Mcgrath D.E."/>
            <person name="Sieber C.M.K."/>
            <person name="Emerson J.B."/>
            <person name="Anantharaman K."/>
            <person name="Thomas B.C."/>
            <person name="Malmstrom R."/>
            <person name="Stieglmeier M."/>
            <person name="Klingl A."/>
            <person name="Woyke T."/>
            <person name="Ryan C.M."/>
            <person name="Banfield J.F."/>
        </authorList>
    </citation>
    <scope>NUCLEOTIDE SEQUENCE [LARGE SCALE GENOMIC DNA]</scope>
</reference>
<evidence type="ECO:0000313" key="4">
    <source>
        <dbReference type="EMBL" id="PJE69093.1"/>
    </source>
</evidence>
<dbReference type="InterPro" id="IPR036844">
    <property type="entry name" value="Hint_dom_sf"/>
</dbReference>
<dbReference type="AlphaFoldDB" id="A0A2M8L5I5"/>
<dbReference type="Pfam" id="PF19044">
    <property type="entry name" value="P-loop_TraG"/>
    <property type="match status" value="1"/>
</dbReference>
<evidence type="ECO:0000256" key="2">
    <source>
        <dbReference type="ARBA" id="ARBA00023000"/>
    </source>
</evidence>
<dbReference type="InterPro" id="IPR027434">
    <property type="entry name" value="Homing_endonucl"/>
</dbReference>
<feature type="domain" description="DOD-type homing endonuclease" evidence="3">
    <location>
        <begin position="485"/>
        <end position="567"/>
    </location>
</feature>
<name>A0A2M8L5I5_9BACT</name>
<dbReference type="Gene3D" id="2.170.16.10">
    <property type="entry name" value="Hedgehog/Intein (Hint) domain"/>
    <property type="match status" value="2"/>
</dbReference>
<dbReference type="SUPFAM" id="SSF55608">
    <property type="entry name" value="Homing endonucleases"/>
    <property type="match status" value="1"/>
</dbReference>
<dbReference type="Gene3D" id="1.10.8.730">
    <property type="match status" value="1"/>
</dbReference>
<dbReference type="GO" id="GO:0016539">
    <property type="term" value="P:intein-mediated protein splicing"/>
    <property type="evidence" value="ECO:0007669"/>
    <property type="project" value="InterPro"/>
</dbReference>
<dbReference type="InterPro" id="IPR027417">
    <property type="entry name" value="P-loop_NTPase"/>
</dbReference>
<dbReference type="InterPro" id="IPR003586">
    <property type="entry name" value="Hint_dom_C"/>
</dbReference>
<dbReference type="Proteomes" id="UP000229500">
    <property type="component" value="Unassembled WGS sequence"/>
</dbReference>
<dbReference type="PROSITE" id="PS50817">
    <property type="entry name" value="INTEIN_N_TER"/>
    <property type="match status" value="1"/>
</dbReference>
<dbReference type="InterPro" id="IPR004042">
    <property type="entry name" value="Intein_endonuc_central"/>
</dbReference>
<keyword evidence="2" id="KW-0651">Protein splicing</keyword>
<protein>
    <recommendedName>
        <fullName evidence="3">DOD-type homing endonuclease domain-containing protein</fullName>
    </recommendedName>
</protein>
<dbReference type="InterPro" id="IPR003587">
    <property type="entry name" value="Hint_dom_N"/>
</dbReference>
<dbReference type="PRINTS" id="PR00379">
    <property type="entry name" value="INTEIN"/>
</dbReference>
<dbReference type="Pfam" id="PF14890">
    <property type="entry name" value="Intein_splicing"/>
    <property type="match status" value="1"/>
</dbReference>
<dbReference type="Gene3D" id="3.40.50.300">
    <property type="entry name" value="P-loop containing nucleotide triphosphate hydrolases"/>
    <property type="match status" value="1"/>
</dbReference>
<dbReference type="SMART" id="SM00305">
    <property type="entry name" value="HintC"/>
    <property type="match status" value="1"/>
</dbReference>
<dbReference type="PANTHER" id="PTHR30121">
    <property type="entry name" value="UNCHARACTERIZED PROTEIN YJGR-RELATED"/>
    <property type="match status" value="1"/>
</dbReference>
<evidence type="ECO:0000259" key="3">
    <source>
        <dbReference type="PROSITE" id="PS50819"/>
    </source>
</evidence>
<dbReference type="SUPFAM" id="SSF51294">
    <property type="entry name" value="Hedgehog/intein (Hint) domain"/>
    <property type="match status" value="1"/>
</dbReference>
<proteinExistence type="predicted"/>
<dbReference type="InterPro" id="IPR006141">
    <property type="entry name" value="Intein_N"/>
</dbReference>
<dbReference type="Gene3D" id="3.10.28.10">
    <property type="entry name" value="Homing endonucleases"/>
    <property type="match status" value="1"/>
</dbReference>
<dbReference type="NCBIfam" id="TIGR01445">
    <property type="entry name" value="intein_Nterm"/>
    <property type="match status" value="1"/>
</dbReference>
<gene>
    <name evidence="4" type="ORF">COU96_01615</name>
</gene>
<dbReference type="PROSITE" id="PS50819">
    <property type="entry name" value="INTEIN_ENDONUCLEASE"/>
    <property type="match status" value="1"/>
</dbReference>
<dbReference type="SMART" id="SM00306">
    <property type="entry name" value="HintN"/>
    <property type="match status" value="1"/>
</dbReference>
<comment type="caution">
    <text evidence="4">The sequence shown here is derived from an EMBL/GenBank/DDBJ whole genome shotgun (WGS) entry which is preliminary data.</text>
</comment>
<organism evidence="4 5">
    <name type="scientific">Candidatus Shapirobacteria bacterium CG10_big_fil_rev_8_21_14_0_10_38_14</name>
    <dbReference type="NCBI Taxonomy" id="1974483"/>
    <lineage>
        <taxon>Bacteria</taxon>
        <taxon>Candidatus Shapironibacteriota</taxon>
    </lineage>
</organism>
<dbReference type="EMBL" id="PFEL01000062">
    <property type="protein sequence ID" value="PJE69093.1"/>
    <property type="molecule type" value="Genomic_DNA"/>
</dbReference>
<dbReference type="PANTHER" id="PTHR30121:SF6">
    <property type="entry name" value="SLR6007 PROTEIN"/>
    <property type="match status" value="1"/>
</dbReference>
<dbReference type="InterPro" id="IPR043964">
    <property type="entry name" value="P-loop_TraG"/>
</dbReference>
<dbReference type="GO" id="GO:0004519">
    <property type="term" value="F:endonuclease activity"/>
    <property type="evidence" value="ECO:0007669"/>
    <property type="project" value="InterPro"/>
</dbReference>
<keyword evidence="1" id="KW-0068">Autocatalytic cleavage</keyword>
<dbReference type="InterPro" id="IPR051162">
    <property type="entry name" value="T4SS_component"/>
</dbReference>
<dbReference type="PROSITE" id="PS50818">
    <property type="entry name" value="INTEIN_C_TER"/>
    <property type="match status" value="1"/>
</dbReference>
<dbReference type="CDD" id="cd01127">
    <property type="entry name" value="TrwB_TraG_TraD_VirD4"/>
    <property type="match status" value="1"/>
</dbReference>
<dbReference type="InterPro" id="IPR030934">
    <property type="entry name" value="Intein_C"/>
</dbReference>
<dbReference type="SUPFAM" id="SSF52540">
    <property type="entry name" value="P-loop containing nucleoside triphosphate hydrolases"/>
    <property type="match status" value="1"/>
</dbReference>
<evidence type="ECO:0000313" key="5">
    <source>
        <dbReference type="Proteomes" id="UP000229500"/>
    </source>
</evidence>
<evidence type="ECO:0000256" key="1">
    <source>
        <dbReference type="ARBA" id="ARBA00022813"/>
    </source>
</evidence>
<dbReference type="Pfam" id="PF14528">
    <property type="entry name" value="LAGLIDADG_3"/>
    <property type="match status" value="1"/>
</dbReference>
<sequence length="1177" mass="132801">MKLPFLKTVKNEPKISQSVDEAKQIKPKEAVAKLSQGMTSIKDIIAPGAIEVDFDYLKIGNKYFRTLFIAGYPRFVSANWLAPLITFDHSLDIAMFIYPVEGKSILDELRRKIAEMEAEIQTSLEKGKLIEPSTKAKLEDAHSLQEQLIKGAERFFQFGLYVTIPADSLEELNQISKQVSSTLGSLLIVSKHATLQMEEGFKATIPACVDKLMITRNMDTTSLATTFPFTSSELTSDEGIMYGINEHNDSLIIFDRFEMENANSCLFGKSGCGKSLEKNTIVIIKDCDGSVKLETIGNVVEKKMAVNQTRTIDEGIEGVINPGFEVFTFDQNLKGQWAKVTVAARKKFSRRNRLCKIVTASGREITVTTDHNLIVLRKGKIRAMRSEAIKVGERIPLSRILPEPETWPTKLKPPHFLKQWPNNLPQQISLDKNVLYLLGLATSEGLVCEKLLRIFNTCQKVLQIIQKGAEALGASTHVLRKNNKIIGYSITPFHFAKLLTILGFGGKSGEKRVPPLIFSLSNKQIGAYLGAYFEGDGTIRKEGEVSCCSKSKELISDLAYLLLRFGIVGRIRKIFKHATNSQHQGNYYYELDISGGKNLASFAKNIGFLTKEKNEKLEKLLARPTNTNVDTIPTLEPLFQKIYKTLYGSTEIKSPGNLSSLARGVFSPSREEVKKIITQCEKRIKKLNRLLWQDLGQSWRIMKKKEVIPGVVNVLRAYKTVTGETITVPELKQTLYETFSGMGVSLLNHDHALWSAVTQRKNGNTAYKKVYLTSQYLVKRYRSIQLELRHIEKKLTELKLLANSDLFWDPIVKIDKIKHKEKYVYDLMVDNEVFLAGFGGMFIHNSYLVKLEAFRSLMFDAEVIIIDPEAEYKRLAEAINGEYITFGFDSQAKINPFDLSAVREEDENELGLKILSLHSLFKVIMGQLSATEEALLDRALVLTYKMKGITADPVTQKKEPPLMEDLYKTLIGMEEPESQSLAARIEKFVKGGFAGIFDQHSNVDITNPFTVFSLKELEESLRPIAMFIILDYIWTKIKKEMKKRILIVDEAWYLMKYPDSANFLYSIAKRARKYYLGLTTITQDVEDFLDSEHGKAIVTNSSMQILMKQSSAAIDKVAQVFYLSEGEKHLLLSADIGEGLFFAGANHVALRVIASPEEHQLITTKPEEILAQQISEQ</sequence>
<dbReference type="InterPro" id="IPR006142">
    <property type="entry name" value="INTEIN"/>
</dbReference>
<accession>A0A2M8L5I5</accession>
<dbReference type="CDD" id="cd00081">
    <property type="entry name" value="Hint"/>
    <property type="match status" value="1"/>
</dbReference>
<dbReference type="InterPro" id="IPR004860">
    <property type="entry name" value="LAGLIDADG_dom"/>
</dbReference>